<organism evidence="1 2">
    <name type="scientific">Nephila pilipes</name>
    <name type="common">Giant wood spider</name>
    <name type="synonym">Nephila maculata</name>
    <dbReference type="NCBI Taxonomy" id="299642"/>
    <lineage>
        <taxon>Eukaryota</taxon>
        <taxon>Metazoa</taxon>
        <taxon>Ecdysozoa</taxon>
        <taxon>Arthropoda</taxon>
        <taxon>Chelicerata</taxon>
        <taxon>Arachnida</taxon>
        <taxon>Araneae</taxon>
        <taxon>Araneomorphae</taxon>
        <taxon>Entelegynae</taxon>
        <taxon>Araneoidea</taxon>
        <taxon>Nephilidae</taxon>
        <taxon>Nephila</taxon>
    </lineage>
</organism>
<dbReference type="EMBL" id="BMAW01014245">
    <property type="protein sequence ID" value="GFT38069.1"/>
    <property type="molecule type" value="Genomic_DNA"/>
</dbReference>
<keyword evidence="2" id="KW-1185">Reference proteome</keyword>
<gene>
    <name evidence="1" type="primary">AVEN_80739_1</name>
    <name evidence="1" type="ORF">NPIL_150931</name>
</gene>
<name>A0A8X6NYB8_NEPPI</name>
<accession>A0A8X6NYB8</accession>
<dbReference type="Proteomes" id="UP000887013">
    <property type="component" value="Unassembled WGS sequence"/>
</dbReference>
<sequence>MGPTRITRLTRCLSDGGNQYSFVSSDLVSSLKLPVISTRPLELEVFESSSSFSQTQRQVRFQLSSIWDNLKNVVNSEPPVKVSDSLTLITSIFGCILSGPRSHATVSFIPIVHNINVDTSIQELDDVVREIWILESIDVQPVQEEIKHLSSTLNDALEIGPYLLPGIMATLLRFCLSKIATWQFIASQAAWREGWWNYQTMSAKGTQTSTFSRRKV</sequence>
<dbReference type="AlphaFoldDB" id="A0A8X6NYB8"/>
<protein>
    <submittedName>
        <fullName evidence="1">DUF1758 domain-containing protein</fullName>
    </submittedName>
</protein>
<evidence type="ECO:0000313" key="1">
    <source>
        <dbReference type="EMBL" id="GFT38069.1"/>
    </source>
</evidence>
<comment type="caution">
    <text evidence="1">The sequence shown here is derived from an EMBL/GenBank/DDBJ whole genome shotgun (WGS) entry which is preliminary data.</text>
</comment>
<reference evidence="1" key="1">
    <citation type="submission" date="2020-08" db="EMBL/GenBank/DDBJ databases">
        <title>Multicomponent nature underlies the extraordinary mechanical properties of spider dragline silk.</title>
        <authorList>
            <person name="Kono N."/>
            <person name="Nakamura H."/>
            <person name="Mori M."/>
            <person name="Yoshida Y."/>
            <person name="Ohtoshi R."/>
            <person name="Malay A.D."/>
            <person name="Moran D.A.P."/>
            <person name="Tomita M."/>
            <person name="Numata K."/>
            <person name="Arakawa K."/>
        </authorList>
    </citation>
    <scope>NUCLEOTIDE SEQUENCE</scope>
</reference>
<evidence type="ECO:0000313" key="2">
    <source>
        <dbReference type="Proteomes" id="UP000887013"/>
    </source>
</evidence>
<proteinExistence type="predicted"/>